<keyword evidence="3 4" id="KW-0560">Oxidoreductase</keyword>
<dbReference type="EMBL" id="CP095045">
    <property type="protein sequence ID" value="UOQ58306.1"/>
    <property type="molecule type" value="Genomic_DNA"/>
</dbReference>
<gene>
    <name evidence="4" type="primary">guaB1</name>
    <name evidence="6" type="ORF">MUN78_05540</name>
</gene>
<dbReference type="InterPro" id="IPR013785">
    <property type="entry name" value="Aldolase_TIM"/>
</dbReference>
<evidence type="ECO:0000256" key="3">
    <source>
        <dbReference type="ARBA" id="ARBA00023002"/>
    </source>
</evidence>
<keyword evidence="2 4" id="KW-0521">NADP</keyword>
<keyword evidence="1" id="KW-0677">Repeat</keyword>
<comment type="catalytic activity">
    <reaction evidence="4">
        <text>IMP + NH4(+) + NADP(+) = GMP + NADPH + 2 H(+)</text>
        <dbReference type="Rhea" id="RHEA:17185"/>
        <dbReference type="ChEBI" id="CHEBI:15378"/>
        <dbReference type="ChEBI" id="CHEBI:28938"/>
        <dbReference type="ChEBI" id="CHEBI:57783"/>
        <dbReference type="ChEBI" id="CHEBI:58053"/>
        <dbReference type="ChEBI" id="CHEBI:58115"/>
        <dbReference type="ChEBI" id="CHEBI:58349"/>
        <dbReference type="EC" id="1.7.1.7"/>
    </reaction>
</comment>
<evidence type="ECO:0000256" key="4">
    <source>
        <dbReference type="HAMAP-Rule" id="MF_02250"/>
    </source>
</evidence>
<sequence>MEFIGAMPAVDLTYSDVFLVPRHSDVGSRLAVDLAPGDGTPATVPLVAANMNSVTGPRLAAVLARRGGLAVLPQDLGPGAAARAIGQVKAQPVQADAPILLPPEASAADALRLVPRADGQAIVVADGAPGAPDRALDADPDAPPVAAGAVRGILSAARLASVPADARLGDLLHGGGRPVPLLDAAELAEPRAAFDAVDSALAAESNALGEHAPAAVGVVRGGALVGILTRRSALRRSIYRPALDREGRLAVAAAVGITGDVAARARALAVAGADVLVVDTAHGHQEGMLRAIRAVADAGLGLPIVAGNIVTADGASDLVAAGAGILKVGVGPGAMCTTRMMTAVGRPQFSAVLETAQAARELGAHVWADGGVRYPRDVALALAAGAASVMIGSWFAGTAESPGVLRSDADGRQYKESWGMASTKAVQHRFGGLDAFERARKELFAEGISSSRIYLDPQRPGVEDLLDMITSGVRSSFTYAGAASVREFHLRARVGLQSAAGYEEGKALPVSW</sequence>
<feature type="active site" description="Thioimidate intermediate" evidence="4">
    <location>
        <position position="336"/>
    </location>
</feature>
<comment type="cofactor">
    <cofactor evidence="4">
        <name>a monovalent cation</name>
        <dbReference type="ChEBI" id="CHEBI:60242"/>
    </cofactor>
</comment>
<comment type="similarity">
    <text evidence="4">Belongs to the IMPDH/GMPR family. GuaB1 subfamily.</text>
</comment>
<dbReference type="RefSeq" id="WP_244693532.1">
    <property type="nucleotide sequence ID" value="NZ_CP095044.1"/>
</dbReference>
<evidence type="ECO:0000259" key="5">
    <source>
        <dbReference type="Pfam" id="PF00478"/>
    </source>
</evidence>
<accession>A0ABY4FPU5</accession>
<dbReference type="SMART" id="SM01240">
    <property type="entry name" value="IMPDH"/>
    <property type="match status" value="1"/>
</dbReference>
<evidence type="ECO:0000256" key="1">
    <source>
        <dbReference type="ARBA" id="ARBA00022737"/>
    </source>
</evidence>
<protein>
    <recommendedName>
        <fullName evidence="4">GMP reductase</fullName>
        <ecNumber evidence="4">1.7.1.7</ecNumber>
    </recommendedName>
    <alternativeName>
        <fullName evidence="4">Guanosine 5'-monophosphate reductase</fullName>
        <shortName evidence="4">GMPR</shortName>
    </alternativeName>
</protein>
<name>A0ABY4FPU5_9MICO</name>
<dbReference type="InterPro" id="IPR005990">
    <property type="entry name" value="IMP_DH"/>
</dbReference>
<dbReference type="Gene3D" id="3.20.20.70">
    <property type="entry name" value="Aldolase class I"/>
    <property type="match status" value="2"/>
</dbReference>
<dbReference type="InterPro" id="IPR005991">
    <property type="entry name" value="GUAB1"/>
</dbReference>
<dbReference type="GO" id="GO:0003938">
    <property type="term" value="F:IMP dehydrogenase activity"/>
    <property type="evidence" value="ECO:0007669"/>
    <property type="project" value="UniProtKB-EC"/>
</dbReference>
<dbReference type="InterPro" id="IPR050139">
    <property type="entry name" value="GMP_reductase"/>
</dbReference>
<comment type="pathway">
    <text evidence="4">Purine metabolism; IMP biosynthesis via salvage pathway.</text>
</comment>
<dbReference type="SUPFAM" id="SSF51412">
    <property type="entry name" value="Inosine monophosphate dehydrogenase (IMPDH)"/>
    <property type="match status" value="1"/>
</dbReference>
<reference evidence="6 7" key="1">
    <citation type="submission" date="2022-04" db="EMBL/GenBank/DDBJ databases">
        <title>Leucobacter sp. isolated from rhizosphere of garlic.</title>
        <authorList>
            <person name="Won M."/>
            <person name="Lee C.-M."/>
            <person name="Woen H.-Y."/>
            <person name="Kwon S.-W."/>
        </authorList>
    </citation>
    <scope>NUCLEOTIDE SEQUENCE [LARGE SCALE GENOMIC DNA]</scope>
    <source>
        <strain evidence="6 7">H21R-40</strain>
    </source>
</reference>
<organism evidence="6 7">
    <name type="scientific">Leucobacter allii</name>
    <dbReference type="NCBI Taxonomy" id="2932247"/>
    <lineage>
        <taxon>Bacteria</taxon>
        <taxon>Bacillati</taxon>
        <taxon>Actinomycetota</taxon>
        <taxon>Actinomycetes</taxon>
        <taxon>Micrococcales</taxon>
        <taxon>Microbacteriaceae</taxon>
        <taxon>Leucobacter</taxon>
    </lineage>
</organism>
<evidence type="ECO:0000313" key="7">
    <source>
        <dbReference type="Proteomes" id="UP000831786"/>
    </source>
</evidence>
<dbReference type="HAMAP" id="MF_02250">
    <property type="entry name" value="GMPR_GuaB1"/>
    <property type="match status" value="1"/>
</dbReference>
<feature type="binding site" evidence="4">
    <location>
        <begin position="329"/>
        <end position="331"/>
    </location>
    <ligand>
        <name>NADP(+)</name>
        <dbReference type="ChEBI" id="CHEBI:58349"/>
    </ligand>
</feature>
<dbReference type="PANTHER" id="PTHR43170:SF5">
    <property type="entry name" value="GMP REDUCTASE"/>
    <property type="match status" value="1"/>
</dbReference>
<dbReference type="Pfam" id="PF00478">
    <property type="entry name" value="IMPDH"/>
    <property type="match status" value="1"/>
</dbReference>
<dbReference type="PANTHER" id="PTHR43170">
    <property type="entry name" value="GMP REDUCTASE"/>
    <property type="match status" value="1"/>
</dbReference>
<comment type="function">
    <text evidence="4">Involved in the purine-salvage pathway. Catalyzes the NADPH-dependent conversion of GMP to IMP.</text>
</comment>
<dbReference type="Proteomes" id="UP000831786">
    <property type="component" value="Chromosome"/>
</dbReference>
<dbReference type="InterPro" id="IPR001093">
    <property type="entry name" value="IMP_DH_GMPRt"/>
</dbReference>
<evidence type="ECO:0000313" key="6">
    <source>
        <dbReference type="EMBL" id="UOQ58306.1"/>
    </source>
</evidence>
<feature type="binding site" evidence="4">
    <location>
        <begin position="279"/>
        <end position="281"/>
    </location>
    <ligand>
        <name>NADP(+)</name>
        <dbReference type="ChEBI" id="CHEBI:58349"/>
    </ligand>
</feature>
<keyword evidence="4" id="KW-0660">Purine salvage</keyword>
<dbReference type="CDD" id="cd00381">
    <property type="entry name" value="IMPDH"/>
    <property type="match status" value="1"/>
</dbReference>
<dbReference type="PIRSF" id="PIRSF000130">
    <property type="entry name" value="IMPDH"/>
    <property type="match status" value="1"/>
</dbReference>
<dbReference type="EC" id="1.7.1.7" evidence="4"/>
<proteinExistence type="inferred from homology"/>
<keyword evidence="7" id="KW-1185">Reference proteome</keyword>
<evidence type="ECO:0000256" key="2">
    <source>
        <dbReference type="ARBA" id="ARBA00022857"/>
    </source>
</evidence>
<feature type="domain" description="IMP dehydrogenase/GMP reductase" evidence="5">
    <location>
        <begin position="12"/>
        <end position="506"/>
    </location>
</feature>